<accession>A0ACB8MB16</accession>
<proteinExistence type="predicted"/>
<reference evidence="2" key="1">
    <citation type="journal article" date="2023" name="Hortic. Res.">
        <title>A chromosome-level phased genome enabling allele-level studies in sweet orange: a case study on citrus Huanglongbing tolerance.</title>
        <authorList>
            <person name="Wu B."/>
            <person name="Yu Q."/>
            <person name="Deng Z."/>
            <person name="Duan Y."/>
            <person name="Luo F."/>
            <person name="Gmitter F. Jr."/>
        </authorList>
    </citation>
    <scope>NUCLEOTIDE SEQUENCE [LARGE SCALE GENOMIC DNA]</scope>
    <source>
        <strain evidence="2">cv. Valencia</strain>
    </source>
</reference>
<sequence length="1215" mass="138989">MASSSLATKGRYDVFLSFRGEDTRDNFTSHLFAALRQKRIKIFIDEEANRGDEISLALLNAIEGSKISIVIFSKNYASSTWCLDELWPNGCSSFLSCSSSDVRNQTGSFGDAFVKLEKQFEELPEKVHKWSGALTEASNISGWDSTNMRPEARLVDEIVKDIMKKLKDKLLSRDFTGSVGVNSRIRHIKSLLHLGLPDFRIVGIWGMGGIGKTTFAGAIFNQISSEFEGECFITNVREESERVGLVHLRERVLSEILEENLKIGTLNLPEYIKERLQQMKVFIVLDDVNKPEQLIFLVGGLDRFGPRSRIIVTTRDKQVFDECEVDSIYEVEGLNKDESLELFSNFAFRQKICPKDFLVLSKRVVDYANGNPLALKVLGSFFYRKSVKPENWKNALKNLTRISNPNIYDVLKISYNELKKEEKSIFLDIACFFKGEDKDYMTMIQDYPDYADYGVNFLVDKSLITISCYNKLQMHDLLQEMGQEIVRQESVRDPSKRSRLWHHEDVYNVLKRNKGTIAIEGIFLDMSKIRDIHLACGTFTSMSNLRLLKFYMPNRDGFSIMSSKVHLDQGLEYLPEELRYLHWYGYPLRTLPSNFDPENLIALNLPYSKVEQIWKGEKEAFKLKSTDLHNSQYLTWIPGHSEVPNLERINLQNCTNLHYTPLSFKNFNNLRMMCLKGCESLRWFPSTIHFTSPITIDFSYCYNLTKFPNLSGNIIDLRLCKTPIKEVPSSVESLSNLQMLDLRHCTRLKCLPTSICKLKSLNWLHLCYCYNLKSFPEILEKMDRLEYIGLASTGIKVLPSSIENLEGLKDHLPSSIADLNKLEDLSFFGCKASVLPRVLSGLSSLKWMELRDCDLIKIPQDIGSLSSLEWFVLSGNNFEHLPASIKKLSRLTYLNLSGCNMLRSLPELPIRLICLDARNCERLRTLQELPSCPEELDASILESLSKHSRESTQPRIYFNFTNCLKVNGNAYNILAEIKLRLFNEKNFDTQRGISICLPGSGIPDWFSNQSSGSSITIQLPRHCCNRIFIGFAFSAVIEFQRDSDARGEYFHVRCDYTFENKHVDHCHLVQYLTIDSDHVILGFQPCCDIQPPDGDHSAAVSFRFLIENKKCHNEKCCGVNPVYANPNMTKSNTFTLKFAASSEEECTKPRIEFHDKPSRSGATGNIPGSVRRENTTTLQQQSCSSSQIFHKRGGFFSFLIFVALLFILSRIAFHQ</sequence>
<organism evidence="1 2">
    <name type="scientific">Citrus sinensis</name>
    <name type="common">Sweet orange</name>
    <name type="synonym">Citrus aurantium var. sinensis</name>
    <dbReference type="NCBI Taxonomy" id="2711"/>
    <lineage>
        <taxon>Eukaryota</taxon>
        <taxon>Viridiplantae</taxon>
        <taxon>Streptophyta</taxon>
        <taxon>Embryophyta</taxon>
        <taxon>Tracheophyta</taxon>
        <taxon>Spermatophyta</taxon>
        <taxon>Magnoliopsida</taxon>
        <taxon>eudicotyledons</taxon>
        <taxon>Gunneridae</taxon>
        <taxon>Pentapetalae</taxon>
        <taxon>rosids</taxon>
        <taxon>malvids</taxon>
        <taxon>Sapindales</taxon>
        <taxon>Rutaceae</taxon>
        <taxon>Aurantioideae</taxon>
        <taxon>Citrus</taxon>
    </lineage>
</organism>
<keyword evidence="2" id="KW-1185">Reference proteome</keyword>
<comment type="caution">
    <text evidence="1">The sequence shown here is derived from an EMBL/GenBank/DDBJ whole genome shotgun (WGS) entry which is preliminary data.</text>
</comment>
<protein>
    <submittedName>
        <fullName evidence="1">Disease resistance-like protein DSC1</fullName>
    </submittedName>
</protein>
<evidence type="ECO:0000313" key="2">
    <source>
        <dbReference type="Proteomes" id="UP000829398"/>
    </source>
</evidence>
<name>A0ACB8MB16_CITSI</name>
<dbReference type="EMBL" id="CM039172">
    <property type="protein sequence ID" value="KAH9783077.1"/>
    <property type="molecule type" value="Genomic_DNA"/>
</dbReference>
<evidence type="ECO:0000313" key="1">
    <source>
        <dbReference type="EMBL" id="KAH9783077.1"/>
    </source>
</evidence>
<dbReference type="Proteomes" id="UP000829398">
    <property type="component" value="Chromosome 3"/>
</dbReference>
<gene>
    <name evidence="1" type="ORF">KPL71_009169</name>
</gene>